<dbReference type="AlphaFoldDB" id="A0A7Z1S0V6"/>
<name>A0A7Z1S0V6_9VIBR</name>
<evidence type="ECO:0000313" key="2">
    <source>
        <dbReference type="EMBL" id="PMP25615.1"/>
    </source>
</evidence>
<sequence length="81" mass="9165">MYMARALNTQNRKQATRKITLTGTDLKVMSFGLKTTFVLFVICLLNLSSIFVKSIKEIKSHTVMVKSSLKAVNKMVKRKAN</sequence>
<keyword evidence="1" id="KW-1133">Transmembrane helix</keyword>
<dbReference type="EMBL" id="MDBS01000056">
    <property type="protein sequence ID" value="PMP25615.1"/>
    <property type="molecule type" value="Genomic_DNA"/>
</dbReference>
<protein>
    <submittedName>
        <fullName evidence="2">Uncharacterized protein</fullName>
    </submittedName>
</protein>
<evidence type="ECO:0000256" key="1">
    <source>
        <dbReference type="SAM" id="Phobius"/>
    </source>
</evidence>
<accession>A0A7Z1S0V6</accession>
<reference evidence="2" key="2">
    <citation type="journal article" date="2018" name="Nature">
        <title>A major lineage of non-tailed dsDNA viruses as unrecognized killers of marine bacteria.</title>
        <authorList>
            <person name="Kauffman K.M."/>
            <person name="Hussain F.A."/>
            <person name="Yang J."/>
            <person name="Arevalo P."/>
            <person name="Brown J.M."/>
            <person name="Chang W.K."/>
            <person name="VanInsberghe D."/>
            <person name="Elsherbini J."/>
            <person name="Sharma R.S."/>
            <person name="Cutler M.B."/>
            <person name="Kelly L."/>
            <person name="Polz M.F."/>
        </authorList>
    </citation>
    <scope>NUCLEOTIDE SEQUENCE</scope>
    <source>
        <strain evidence="2">10N.222.46.E12</strain>
    </source>
</reference>
<reference evidence="2" key="1">
    <citation type="submission" date="2016-07" db="EMBL/GenBank/DDBJ databases">
        <authorList>
            <person name="Kauffman K."/>
            <person name="Arevalo P."/>
            <person name="Polz M.F."/>
        </authorList>
    </citation>
    <scope>NUCLEOTIDE SEQUENCE</scope>
    <source>
        <strain evidence="2">10N.222.46.E12</strain>
    </source>
</reference>
<keyword evidence="1" id="KW-0472">Membrane</keyword>
<organism evidence="2">
    <name type="scientific">Vibrio cyclitrophicus</name>
    <dbReference type="NCBI Taxonomy" id="47951"/>
    <lineage>
        <taxon>Bacteria</taxon>
        <taxon>Pseudomonadati</taxon>
        <taxon>Pseudomonadota</taxon>
        <taxon>Gammaproteobacteria</taxon>
        <taxon>Vibrionales</taxon>
        <taxon>Vibrionaceae</taxon>
        <taxon>Vibrio</taxon>
    </lineage>
</organism>
<feature type="transmembrane region" description="Helical" evidence="1">
    <location>
        <begin position="31"/>
        <end position="52"/>
    </location>
</feature>
<comment type="caution">
    <text evidence="2">The sequence shown here is derived from an EMBL/GenBank/DDBJ whole genome shotgun (WGS) entry which is preliminary data.</text>
</comment>
<proteinExistence type="predicted"/>
<gene>
    <name evidence="2" type="ORF">BCS90_02410</name>
</gene>
<keyword evidence="1" id="KW-0812">Transmembrane</keyword>